<evidence type="ECO:0000313" key="1">
    <source>
        <dbReference type="EMBL" id="OWZ16262.1"/>
    </source>
</evidence>
<accession>A0A225WFF5</accession>
<keyword evidence="2" id="KW-1185">Reference proteome</keyword>
<name>A0A225WFF5_9STRA</name>
<proteinExistence type="predicted"/>
<dbReference type="AlphaFoldDB" id="A0A225WFF5"/>
<sequence>MNIPPGRLVRHVAVAVNDDKSITTCKFTAVVNTDERIAPVGGCKFVDESYGLRGKFTPKQVAAFYFKPLLTEDGEPTRLQGFKACGKTRKCMPKTSYTNLVTEVQADHPRFDDEMKAASAATTDTLLPYTNLPPVCKETIGRDMESVTKAVEKNIGAVLPDKFGAIRDDWTLGTEHYMVVASHRLNLAVCGFLEPYEHDLEQVQSLMRRLRTITQASKLRPKLRNETRWGSIYSMLARYFELREFINADDEKIAEEMPAPTANRRLKTLLTQLVMRNGLLVIQPSFANYLGLTFESAVVKVLTEHEEEDYRRDKPTKIGLADRIVKRRKVEVATSAYELLEIIPPTSNIVECLFSVARMVLRYERNRITPLTLEMILFVKVNYSCWNVTTVDACI</sequence>
<dbReference type="OrthoDB" id="119304at2759"/>
<dbReference type="PANTHER" id="PTHR40866">
    <property type="entry name" value="BED-TYPE DOMAIN-CONTAINING PROTEIN"/>
    <property type="match status" value="1"/>
</dbReference>
<dbReference type="PANTHER" id="PTHR40866:SF1">
    <property type="entry name" value="BED-TYPE DOMAIN-CONTAINING PROTEIN"/>
    <property type="match status" value="1"/>
</dbReference>
<comment type="caution">
    <text evidence="1">The sequence shown here is derived from an EMBL/GenBank/DDBJ whole genome shotgun (WGS) entry which is preliminary data.</text>
</comment>
<organism evidence="1 2">
    <name type="scientific">Phytophthora megakarya</name>
    <dbReference type="NCBI Taxonomy" id="4795"/>
    <lineage>
        <taxon>Eukaryota</taxon>
        <taxon>Sar</taxon>
        <taxon>Stramenopiles</taxon>
        <taxon>Oomycota</taxon>
        <taxon>Peronosporomycetes</taxon>
        <taxon>Peronosporales</taxon>
        <taxon>Peronosporaceae</taxon>
        <taxon>Phytophthora</taxon>
    </lineage>
</organism>
<protein>
    <recommendedName>
        <fullName evidence="3">HAT C-terminal dimerisation domain-containing protein</fullName>
    </recommendedName>
</protein>
<dbReference type="Proteomes" id="UP000198211">
    <property type="component" value="Unassembled WGS sequence"/>
</dbReference>
<gene>
    <name evidence="1" type="ORF">PHMEG_0009966</name>
</gene>
<dbReference type="EMBL" id="NBNE01000966">
    <property type="protein sequence ID" value="OWZ16262.1"/>
    <property type="molecule type" value="Genomic_DNA"/>
</dbReference>
<reference evidence="2" key="1">
    <citation type="submission" date="2017-03" db="EMBL/GenBank/DDBJ databases">
        <title>Phytopthora megakarya and P. palmivora, two closely related causual agents of cacao black pod achieved similar genome size and gene model numbers by different mechanisms.</title>
        <authorList>
            <person name="Ali S."/>
            <person name="Shao J."/>
            <person name="Larry D.J."/>
            <person name="Kronmiller B."/>
            <person name="Shen D."/>
            <person name="Strem M.D."/>
            <person name="Melnick R.L."/>
            <person name="Guiltinan M.J."/>
            <person name="Tyler B.M."/>
            <person name="Meinhardt L.W."/>
            <person name="Bailey B.A."/>
        </authorList>
    </citation>
    <scope>NUCLEOTIDE SEQUENCE [LARGE SCALE GENOMIC DNA]</scope>
    <source>
        <strain evidence="2">zdho120</strain>
    </source>
</reference>
<evidence type="ECO:0000313" key="2">
    <source>
        <dbReference type="Proteomes" id="UP000198211"/>
    </source>
</evidence>
<evidence type="ECO:0008006" key="3">
    <source>
        <dbReference type="Google" id="ProtNLM"/>
    </source>
</evidence>